<dbReference type="AlphaFoldDB" id="A0A2U3LI88"/>
<accession>A0A2U3LI88</accession>
<dbReference type="Proteomes" id="UP000238916">
    <property type="component" value="Unassembled WGS sequence"/>
</dbReference>
<evidence type="ECO:0000313" key="2">
    <source>
        <dbReference type="Proteomes" id="UP000238916"/>
    </source>
</evidence>
<protein>
    <submittedName>
        <fullName evidence="1">Uncharacterized protein</fullName>
    </submittedName>
</protein>
<dbReference type="EMBL" id="OMOF01000472">
    <property type="protein sequence ID" value="SPF51623.1"/>
    <property type="molecule type" value="Genomic_DNA"/>
</dbReference>
<reference evidence="2" key="1">
    <citation type="submission" date="2018-02" db="EMBL/GenBank/DDBJ databases">
        <authorList>
            <person name="Hausmann B."/>
        </authorList>
    </citation>
    <scope>NUCLEOTIDE SEQUENCE [LARGE SCALE GENOMIC DNA]</scope>
    <source>
        <strain evidence="2">Peat soil MAG SbF1</strain>
    </source>
</reference>
<gene>
    <name evidence="1" type="ORF">SBF1_5230002</name>
</gene>
<name>A0A2U3LI88_9FIRM</name>
<sequence length="75" mass="7921">MFGDVYYKVFLLSSVTPATVTSVTVTDSTGTTVLPYNTTNGDYEKNVKYTGAVPTSANIVLATATGTQTYTVVVN</sequence>
<organism evidence="1 2">
    <name type="scientific">Candidatus Desulfosporosinus infrequens</name>
    <dbReference type="NCBI Taxonomy" id="2043169"/>
    <lineage>
        <taxon>Bacteria</taxon>
        <taxon>Bacillati</taxon>
        <taxon>Bacillota</taxon>
        <taxon>Clostridia</taxon>
        <taxon>Eubacteriales</taxon>
        <taxon>Desulfitobacteriaceae</taxon>
        <taxon>Desulfosporosinus</taxon>
    </lineage>
</organism>
<proteinExistence type="predicted"/>
<evidence type="ECO:0000313" key="1">
    <source>
        <dbReference type="EMBL" id="SPF51623.1"/>
    </source>
</evidence>